<protein>
    <submittedName>
        <fullName evidence="1">Uncharacterized protein</fullName>
    </submittedName>
</protein>
<gene>
    <name evidence="1" type="ORF">BpHYR1_028124</name>
</gene>
<sequence>MTSLLKQNVLAFDDRRGEVNEDQWCLDKENIIKNSFRNILLCISLTPLSIFAQDPGGCNAK</sequence>
<accession>A0A3M7SLK7</accession>
<reference evidence="1 2" key="1">
    <citation type="journal article" date="2018" name="Sci. Rep.">
        <title>Genomic signatures of local adaptation to the degree of environmental predictability in rotifers.</title>
        <authorList>
            <person name="Franch-Gras L."/>
            <person name="Hahn C."/>
            <person name="Garcia-Roger E.M."/>
            <person name="Carmona M.J."/>
            <person name="Serra M."/>
            <person name="Gomez A."/>
        </authorList>
    </citation>
    <scope>NUCLEOTIDE SEQUENCE [LARGE SCALE GENOMIC DNA]</scope>
    <source>
        <strain evidence="1">HYR1</strain>
    </source>
</reference>
<evidence type="ECO:0000313" key="1">
    <source>
        <dbReference type="EMBL" id="RNA36497.1"/>
    </source>
</evidence>
<proteinExistence type="predicted"/>
<dbReference type="Proteomes" id="UP000276133">
    <property type="component" value="Unassembled WGS sequence"/>
</dbReference>
<comment type="caution">
    <text evidence="1">The sequence shown here is derived from an EMBL/GenBank/DDBJ whole genome shotgun (WGS) entry which is preliminary data.</text>
</comment>
<evidence type="ECO:0000313" key="2">
    <source>
        <dbReference type="Proteomes" id="UP000276133"/>
    </source>
</evidence>
<keyword evidence="2" id="KW-1185">Reference proteome</keyword>
<dbReference type="EMBL" id="REGN01001177">
    <property type="protein sequence ID" value="RNA36497.1"/>
    <property type="molecule type" value="Genomic_DNA"/>
</dbReference>
<name>A0A3M7SLK7_BRAPC</name>
<organism evidence="1 2">
    <name type="scientific">Brachionus plicatilis</name>
    <name type="common">Marine rotifer</name>
    <name type="synonym">Brachionus muelleri</name>
    <dbReference type="NCBI Taxonomy" id="10195"/>
    <lineage>
        <taxon>Eukaryota</taxon>
        <taxon>Metazoa</taxon>
        <taxon>Spiralia</taxon>
        <taxon>Gnathifera</taxon>
        <taxon>Rotifera</taxon>
        <taxon>Eurotatoria</taxon>
        <taxon>Monogononta</taxon>
        <taxon>Pseudotrocha</taxon>
        <taxon>Ploima</taxon>
        <taxon>Brachionidae</taxon>
        <taxon>Brachionus</taxon>
    </lineage>
</organism>
<dbReference type="AlphaFoldDB" id="A0A3M7SLK7"/>